<evidence type="ECO:0000256" key="4">
    <source>
        <dbReference type="ARBA" id="ARBA00023273"/>
    </source>
</evidence>
<accession>A0A7S3W151</accession>
<dbReference type="InterPro" id="IPR011047">
    <property type="entry name" value="Quinoprotein_ADH-like_sf"/>
</dbReference>
<dbReference type="InterPro" id="IPR015943">
    <property type="entry name" value="WD40/YVTN_repeat-like_dom_sf"/>
</dbReference>
<dbReference type="InterPro" id="IPR050630">
    <property type="entry name" value="WD_repeat_EMAP"/>
</dbReference>
<keyword evidence="2 6" id="KW-0853">WD repeat</keyword>
<reference evidence="7" key="1">
    <citation type="submission" date="2021-01" db="EMBL/GenBank/DDBJ databases">
        <authorList>
            <person name="Corre E."/>
            <person name="Pelletier E."/>
            <person name="Niang G."/>
            <person name="Scheremetjew M."/>
            <person name="Finn R."/>
            <person name="Kale V."/>
            <person name="Holt S."/>
            <person name="Cochrane G."/>
            <person name="Meng A."/>
            <person name="Brown T."/>
            <person name="Cohen L."/>
        </authorList>
    </citation>
    <scope>NUCLEOTIDE SEQUENCE</scope>
    <source>
        <strain evidence="7">379</strain>
    </source>
</reference>
<organism evidence="7">
    <name type="scientific">Emiliania huxleyi</name>
    <name type="common">Coccolithophore</name>
    <name type="synonym">Pontosphaera huxleyi</name>
    <dbReference type="NCBI Taxonomy" id="2903"/>
    <lineage>
        <taxon>Eukaryota</taxon>
        <taxon>Haptista</taxon>
        <taxon>Haptophyta</taxon>
        <taxon>Prymnesiophyceae</taxon>
        <taxon>Isochrysidales</taxon>
        <taxon>Noelaerhabdaceae</taxon>
        <taxon>Emiliania</taxon>
    </lineage>
</organism>
<evidence type="ECO:0000313" key="7">
    <source>
        <dbReference type="EMBL" id="CAE0528506.1"/>
    </source>
</evidence>
<dbReference type="SUPFAM" id="SSF47473">
    <property type="entry name" value="EF-hand"/>
    <property type="match status" value="1"/>
</dbReference>
<dbReference type="Gene3D" id="2.130.10.10">
    <property type="entry name" value="YVTN repeat-like/Quinoprotein amine dehydrogenase"/>
    <property type="match status" value="2"/>
</dbReference>
<dbReference type="InterPro" id="IPR011992">
    <property type="entry name" value="EF-hand-dom_pair"/>
</dbReference>
<keyword evidence="3" id="KW-0677">Repeat</keyword>
<dbReference type="GO" id="GO:0031514">
    <property type="term" value="C:motile cilium"/>
    <property type="evidence" value="ECO:0007669"/>
    <property type="project" value="TreeGrafter"/>
</dbReference>
<comment type="subcellular location">
    <subcellularLocation>
        <location evidence="1">Cell projection</location>
        <location evidence="1">Cilium</location>
    </subcellularLocation>
</comment>
<name>A0A7S3W151_EMIHU</name>
<gene>
    <name evidence="7" type="ORF">EHUX00137_LOCUS4446</name>
</gene>
<evidence type="ECO:0000256" key="6">
    <source>
        <dbReference type="PROSITE-ProRule" id="PRU00221"/>
    </source>
</evidence>
<dbReference type="InterPro" id="IPR001680">
    <property type="entry name" value="WD40_rpt"/>
</dbReference>
<evidence type="ECO:0000256" key="5">
    <source>
        <dbReference type="ARBA" id="ARBA00040994"/>
    </source>
</evidence>
<dbReference type="PANTHER" id="PTHR13720">
    <property type="entry name" value="WD-40 REPEAT PROTEIN"/>
    <property type="match status" value="1"/>
</dbReference>
<evidence type="ECO:0000256" key="1">
    <source>
        <dbReference type="ARBA" id="ARBA00004138"/>
    </source>
</evidence>
<dbReference type="Gene3D" id="1.10.238.10">
    <property type="entry name" value="EF-hand"/>
    <property type="match status" value="1"/>
</dbReference>
<proteinExistence type="predicted"/>
<keyword evidence="4" id="KW-0966">Cell projection</keyword>
<dbReference type="EMBL" id="HBIR01006506">
    <property type="protein sequence ID" value="CAE0528506.1"/>
    <property type="molecule type" value="Transcribed_RNA"/>
</dbReference>
<dbReference type="PANTHER" id="PTHR13720:SF13">
    <property type="entry name" value="CILIA- AND FLAGELLA-ASSOCIATED PROTEIN 251"/>
    <property type="match status" value="1"/>
</dbReference>
<dbReference type="SMART" id="SM00320">
    <property type="entry name" value="WD40"/>
    <property type="match status" value="8"/>
</dbReference>
<dbReference type="AlphaFoldDB" id="A0A7S3W151"/>
<dbReference type="PROSITE" id="PS50294">
    <property type="entry name" value="WD_REPEATS_REGION"/>
    <property type="match status" value="1"/>
</dbReference>
<dbReference type="Pfam" id="PF00400">
    <property type="entry name" value="WD40"/>
    <property type="match status" value="2"/>
</dbReference>
<feature type="repeat" description="WD" evidence="6">
    <location>
        <begin position="559"/>
        <end position="601"/>
    </location>
</feature>
<dbReference type="SUPFAM" id="SSF50998">
    <property type="entry name" value="Quinoprotein alcohol dehydrogenase-like"/>
    <property type="match status" value="1"/>
</dbReference>
<protein>
    <recommendedName>
        <fullName evidence="5">Cilia- and flagella-associated protein 251</fullName>
    </recommendedName>
</protein>
<sequence length="791" mass="83163">MSPDARYVVALSAGPAPQLLSLWDLAADGDKPLYSHQVNSTAEEQLSVRFSPEAPTEIVTAGGRIVIFWSWASGTLECYAPEEAGASLQQPVSPLTGSLFLPGSRRALSSTTDGQAVVWDVVSNVPEADTLRRRAVKLVRLASRSTIRCAVVMHGLLFVGTADGHVRAFNSELRLVAWFEDIAAGPVTSISFSHDAAAWEGKGGADDLRCADFIVGTAGALIVACSSAMFGHPSLEARRGTLLVQGQEGAVHGLAAHPALPRFASTCGAGLLHLWDFEERRLLLLRLFDGLSGHILAFSPDGALLAVGFTNGTLKLLSATSLQELHTFRNFKGCVRHLCFSADGTWLAAAATDRAVALYRFGPNATDPEKHAWELIGRHRAHAGAVTALAFSTGEDAASARLISCGEDRMLCEYDLGRASVQDGLQLRKRTRLEQTAAPTACAWVKNALDAGPSLVVANDAYKLRIVASDSLVTCRTILGPTHGGPLLHLRPLPHDPELAAASAELRAELRDDRPGKEAADGAGAGPEGAGYVAYACEDKVAGLVRLPLDGNPNASMGLIAHPGEVSSLVASPDGRWLITAGGSDASIHLWRVDTDALDAAATSGGTGADAFAAQLDGGKGGPVYSELVDYFCYAELRALGEETTEERHLTGRVPLSEIGNLLRACGHYPTEREVDDIVHEVAAGGADSVDFDLFLRIYINHRPAVGISNASIAAAFDALGANNGGGCPIPTSELLRVLQSHGEAIAPDDLAQCLRALCGVSSLDEAFNADCLDAKAFAETVLGFEVGVDA</sequence>
<dbReference type="PROSITE" id="PS50082">
    <property type="entry name" value="WD_REPEATS_2"/>
    <property type="match status" value="1"/>
</dbReference>
<evidence type="ECO:0000256" key="3">
    <source>
        <dbReference type="ARBA" id="ARBA00022737"/>
    </source>
</evidence>
<evidence type="ECO:0000256" key="2">
    <source>
        <dbReference type="ARBA" id="ARBA00022574"/>
    </source>
</evidence>